<sequence>MILFILFTAIGFTFKLKVLSLEEKKEFGGVFTVKWLLFSHTFLVGETGTKVNLSEGPEEEKKERGVKDKQSETGIEGTQKSTEDIIKTQGKIEVERRTEIEEKKPEEKRIQVSENKEKTGIIAKIRGKKKIRTESEEKAKEGMTTREKLHWGLEAFKSLRKPLFCLFSDLLNGIKIKRLESYVTFGFSDPADTGILCGFLHAITGLAYSRCRHCNFSINPVFMNPMLDFRGNAEIRVKIYSMIFPVIKFIFNRKTVSFTYSIIKEKLRGKWKFDS</sequence>
<dbReference type="RefSeq" id="WP_310576931.1">
    <property type="nucleotide sequence ID" value="NZ_JAVKPK010000074.1"/>
</dbReference>
<feature type="compositionally biased region" description="Basic and acidic residues" evidence="1">
    <location>
        <begin position="59"/>
        <end position="71"/>
    </location>
</feature>
<accession>A0ABU2D4P1</accession>
<organism evidence="2 3">
    <name type="scientific">Methanosarcina baikalica</name>
    <dbReference type="NCBI Taxonomy" id="3073890"/>
    <lineage>
        <taxon>Archaea</taxon>
        <taxon>Methanobacteriati</taxon>
        <taxon>Methanobacteriota</taxon>
        <taxon>Stenosarchaea group</taxon>
        <taxon>Methanomicrobia</taxon>
        <taxon>Methanosarcinales</taxon>
        <taxon>Methanosarcinaceae</taxon>
        <taxon>Methanosarcina</taxon>
    </lineage>
</organism>
<evidence type="ECO:0000256" key="1">
    <source>
        <dbReference type="SAM" id="MobiDB-lite"/>
    </source>
</evidence>
<protein>
    <submittedName>
        <fullName evidence="2">DUF2953 domain-containing protein</fullName>
    </submittedName>
</protein>
<keyword evidence="3" id="KW-1185">Reference proteome</keyword>
<dbReference type="Pfam" id="PF11167">
    <property type="entry name" value="DUF2953"/>
    <property type="match status" value="1"/>
</dbReference>
<name>A0ABU2D4P1_9EURY</name>
<reference evidence="3" key="1">
    <citation type="submission" date="2023-07" db="EMBL/GenBank/DDBJ databases">
        <title>Whole-genome sequencing of a new Methanosarcina sp. Z-7115.</title>
        <authorList>
            <person name="Zhilina T.N."/>
            <person name="Merkel A.Y."/>
        </authorList>
    </citation>
    <scope>NUCLEOTIDE SEQUENCE [LARGE SCALE GENOMIC DNA]</scope>
    <source>
        <strain evidence="3">Z-7115</strain>
    </source>
</reference>
<evidence type="ECO:0000313" key="2">
    <source>
        <dbReference type="EMBL" id="MDR7666902.1"/>
    </source>
</evidence>
<dbReference type="Proteomes" id="UP001246244">
    <property type="component" value="Unassembled WGS sequence"/>
</dbReference>
<dbReference type="EMBL" id="JAVKPK010000074">
    <property type="protein sequence ID" value="MDR7666902.1"/>
    <property type="molecule type" value="Genomic_DNA"/>
</dbReference>
<comment type="caution">
    <text evidence="2">The sequence shown here is derived from an EMBL/GenBank/DDBJ whole genome shotgun (WGS) entry which is preliminary data.</text>
</comment>
<dbReference type="InterPro" id="IPR021338">
    <property type="entry name" value="DUF2953"/>
</dbReference>
<evidence type="ECO:0000313" key="3">
    <source>
        <dbReference type="Proteomes" id="UP001246244"/>
    </source>
</evidence>
<gene>
    <name evidence="2" type="ORF">RG963_14165</name>
</gene>
<proteinExistence type="predicted"/>
<feature type="region of interest" description="Disordered" evidence="1">
    <location>
        <begin position="52"/>
        <end position="80"/>
    </location>
</feature>